<evidence type="ECO:0000259" key="3">
    <source>
        <dbReference type="PROSITE" id="PS50110"/>
    </source>
</evidence>
<proteinExistence type="predicted"/>
<dbReference type="SUPFAM" id="SSF52172">
    <property type="entry name" value="CheY-like"/>
    <property type="match status" value="1"/>
</dbReference>
<comment type="caution">
    <text evidence="5">The sequence shown here is derived from an EMBL/GenBank/DDBJ whole genome shotgun (WGS) entry which is preliminary data.</text>
</comment>
<dbReference type="CDD" id="cd14686">
    <property type="entry name" value="bZIP"/>
    <property type="match status" value="1"/>
</dbReference>
<name>A0ABT7VVE4_9GAMM</name>
<protein>
    <submittedName>
        <fullName evidence="5">Adenylate/guanylate cyclase domain-containing protein</fullName>
    </submittedName>
</protein>
<keyword evidence="6" id="KW-1185">Reference proteome</keyword>
<comment type="caution">
    <text evidence="1">Lacks conserved residue(s) required for the propagation of feature annotation.</text>
</comment>
<feature type="domain" description="Guanylate cyclase" evidence="4">
    <location>
        <begin position="129"/>
        <end position="261"/>
    </location>
</feature>
<dbReference type="PANTHER" id="PTHR43081">
    <property type="entry name" value="ADENYLATE CYCLASE, TERMINAL-DIFFERENTIATION SPECIFIC-RELATED"/>
    <property type="match status" value="1"/>
</dbReference>
<dbReference type="SMART" id="SM00044">
    <property type="entry name" value="CYCc"/>
    <property type="match status" value="1"/>
</dbReference>
<dbReference type="Pfam" id="PF00211">
    <property type="entry name" value="Guanylate_cyc"/>
    <property type="match status" value="1"/>
</dbReference>
<dbReference type="InterPro" id="IPR029787">
    <property type="entry name" value="Nucleotide_cyclase"/>
</dbReference>
<dbReference type="InterPro" id="IPR011006">
    <property type="entry name" value="CheY-like_superfamily"/>
</dbReference>
<dbReference type="InterPro" id="IPR050697">
    <property type="entry name" value="Adenylyl/Guanylyl_Cyclase_3/4"/>
</dbReference>
<dbReference type="Gene3D" id="3.40.50.2300">
    <property type="match status" value="1"/>
</dbReference>
<evidence type="ECO:0000256" key="1">
    <source>
        <dbReference type="PROSITE-ProRule" id="PRU00169"/>
    </source>
</evidence>
<feature type="domain" description="Response regulatory" evidence="3">
    <location>
        <begin position="1"/>
        <end position="66"/>
    </location>
</feature>
<keyword evidence="2" id="KW-0175">Coiled coil</keyword>
<dbReference type="CDD" id="cd07302">
    <property type="entry name" value="CHD"/>
    <property type="match status" value="1"/>
</dbReference>
<dbReference type="PANTHER" id="PTHR43081:SF1">
    <property type="entry name" value="ADENYLATE CYCLASE, TERMINAL-DIFFERENTIATION SPECIFIC"/>
    <property type="match status" value="1"/>
</dbReference>
<dbReference type="SUPFAM" id="SSF55073">
    <property type="entry name" value="Nucleotide cyclase"/>
    <property type="match status" value="1"/>
</dbReference>
<dbReference type="Pfam" id="PF00072">
    <property type="entry name" value="Response_reg"/>
    <property type="match status" value="1"/>
</dbReference>
<evidence type="ECO:0000259" key="4">
    <source>
        <dbReference type="PROSITE" id="PS50125"/>
    </source>
</evidence>
<feature type="non-terminal residue" evidence="5">
    <location>
        <position position="1"/>
    </location>
</feature>
<evidence type="ECO:0000313" key="5">
    <source>
        <dbReference type="EMBL" id="MDM8563531.1"/>
    </source>
</evidence>
<sequence>MMPGIDGFETCRRLQKNEVTKDTPIIFITAKVDPVDKIKGLEIGAVDYITKPFEAAEVIARVNRHLMIRNLQKQLEKQNQELDAKNQELEKKNQLLRQVFGCHLSNEIVDMLLEAESGLKLGGERREITVLTSDIRGFTAKANKLSPEQVIEILNLYLTVMVDVINKYQGTINEFLGDGILVFFGAPIAREDDPERAIACAVAMQLAMDEINEQVQSLGFAPLEIGIGINTSEVVVGNIGSEKRLKYSAIGNGVNLAYRIESYSIGGQILISESTFKKVSEQVKINSETTIKPKGIQQPITIYDVDGITGKYNLYLHQEEEIFLPLLEEISLQYNILDGKQVNDQSVNATLFKLSPKGALIRSDVEKALFPKMLNNLKINFNLPNSKMADEDVYAKVLSDNMLSDGENENILHIHFTSIPRKVKAQLVALFKIKWTPAFSVNHPLI</sequence>
<reference evidence="5" key="1">
    <citation type="submission" date="2023-06" db="EMBL/GenBank/DDBJ databases">
        <title>Uncultivated large filamentous bacteria from sulfidic sediments reveal new species and different genomic features in energy metabolism and defense.</title>
        <authorList>
            <person name="Fonseca A."/>
        </authorList>
    </citation>
    <scope>NUCLEOTIDE SEQUENCE</scope>
    <source>
        <strain evidence="5">HSG4</strain>
    </source>
</reference>
<dbReference type="InterPro" id="IPR001789">
    <property type="entry name" value="Sig_transdc_resp-reg_receiver"/>
</dbReference>
<dbReference type="PROSITE" id="PS50110">
    <property type="entry name" value="RESPONSE_REGULATORY"/>
    <property type="match status" value="1"/>
</dbReference>
<dbReference type="PROSITE" id="PS50125">
    <property type="entry name" value="GUANYLATE_CYCLASE_2"/>
    <property type="match status" value="1"/>
</dbReference>
<evidence type="ECO:0000313" key="6">
    <source>
        <dbReference type="Proteomes" id="UP001171945"/>
    </source>
</evidence>
<dbReference type="InterPro" id="IPR001054">
    <property type="entry name" value="A/G_cyclase"/>
</dbReference>
<feature type="non-terminal residue" evidence="5">
    <location>
        <position position="446"/>
    </location>
</feature>
<organism evidence="5 6">
    <name type="scientific">Candidatus Marithioploca araucensis</name>
    <dbReference type="NCBI Taxonomy" id="70273"/>
    <lineage>
        <taxon>Bacteria</taxon>
        <taxon>Pseudomonadati</taxon>
        <taxon>Pseudomonadota</taxon>
        <taxon>Gammaproteobacteria</taxon>
        <taxon>Thiotrichales</taxon>
        <taxon>Thiotrichaceae</taxon>
        <taxon>Candidatus Marithioploca</taxon>
    </lineage>
</organism>
<dbReference type="Proteomes" id="UP001171945">
    <property type="component" value="Unassembled WGS sequence"/>
</dbReference>
<dbReference type="Gene3D" id="3.30.70.1230">
    <property type="entry name" value="Nucleotide cyclase"/>
    <property type="match status" value="1"/>
</dbReference>
<accession>A0ABT7VVE4</accession>
<evidence type="ECO:0000256" key="2">
    <source>
        <dbReference type="SAM" id="Coils"/>
    </source>
</evidence>
<gene>
    <name evidence="5" type="ORF">QUF54_09275</name>
</gene>
<dbReference type="EMBL" id="JAUCGM010000697">
    <property type="protein sequence ID" value="MDM8563531.1"/>
    <property type="molecule type" value="Genomic_DNA"/>
</dbReference>
<feature type="coiled-coil region" evidence="2">
    <location>
        <begin position="68"/>
        <end position="99"/>
    </location>
</feature>